<comment type="caution">
    <text evidence="3">The sequence shown here is derived from an EMBL/GenBank/DDBJ whole genome shotgun (WGS) entry which is preliminary data.</text>
</comment>
<feature type="compositionally biased region" description="Basic and acidic residues" evidence="1">
    <location>
        <begin position="126"/>
        <end position="174"/>
    </location>
</feature>
<dbReference type="Proteomes" id="UP000191448">
    <property type="component" value="Unassembled WGS sequence"/>
</dbReference>
<gene>
    <name evidence="3" type="ORF">CLTHE_12410</name>
</gene>
<protein>
    <recommendedName>
        <fullName evidence="5">DUF5666 domain-containing protein</fullName>
    </recommendedName>
</protein>
<name>A0A1V4SVZ4_9CLOT</name>
<evidence type="ECO:0000256" key="2">
    <source>
        <dbReference type="SAM" id="SignalP"/>
    </source>
</evidence>
<dbReference type="OrthoDB" id="1934499at2"/>
<proteinExistence type="predicted"/>
<dbReference type="RefSeq" id="WP_080022491.1">
    <property type="nucleotide sequence ID" value="NZ_LTAY01000033.1"/>
</dbReference>
<dbReference type="EMBL" id="LTAY01000033">
    <property type="protein sequence ID" value="OPX48352.1"/>
    <property type="molecule type" value="Genomic_DNA"/>
</dbReference>
<evidence type="ECO:0008006" key="5">
    <source>
        <dbReference type="Google" id="ProtNLM"/>
    </source>
</evidence>
<sequence length="174" mass="19355">MNKKIKRSLISLLLFLGVFGVTAFANPMKHNMFMGEVVKVQKCEGSKETKLLVCGYLKGCEITKTQMIITVDKDTEVKDSCNKKEKDIEIKQGDMIGAALDGKITKSIPPQATAKKVYVSKGKPGNKREDVKTESTDAVRVENAEDKIEEKKSDDKKVEAPKAEEKSEEKSELK</sequence>
<feature type="region of interest" description="Disordered" evidence="1">
    <location>
        <begin position="113"/>
        <end position="174"/>
    </location>
</feature>
<keyword evidence="2" id="KW-0732">Signal</keyword>
<feature type="chain" id="PRO_5012573333" description="DUF5666 domain-containing protein" evidence="2">
    <location>
        <begin position="26"/>
        <end position="174"/>
    </location>
</feature>
<evidence type="ECO:0000313" key="3">
    <source>
        <dbReference type="EMBL" id="OPX48352.1"/>
    </source>
</evidence>
<evidence type="ECO:0000256" key="1">
    <source>
        <dbReference type="SAM" id="MobiDB-lite"/>
    </source>
</evidence>
<accession>A0A1V4SVZ4</accession>
<dbReference type="AlphaFoldDB" id="A0A1V4SVZ4"/>
<reference evidence="3 4" key="1">
    <citation type="submission" date="2016-02" db="EMBL/GenBank/DDBJ databases">
        <title>Genome sequence of Clostridium thermobutyricum DSM 4928.</title>
        <authorList>
            <person name="Poehlein A."/>
            <person name="Daniel R."/>
        </authorList>
    </citation>
    <scope>NUCLEOTIDE SEQUENCE [LARGE SCALE GENOMIC DNA]</scope>
    <source>
        <strain evidence="3 4">DSM 4928</strain>
    </source>
</reference>
<feature type="signal peptide" evidence="2">
    <location>
        <begin position="1"/>
        <end position="25"/>
    </location>
</feature>
<organism evidence="3 4">
    <name type="scientific">Clostridium thermobutyricum DSM 4928</name>
    <dbReference type="NCBI Taxonomy" id="1121339"/>
    <lineage>
        <taxon>Bacteria</taxon>
        <taxon>Bacillati</taxon>
        <taxon>Bacillota</taxon>
        <taxon>Clostridia</taxon>
        <taxon>Eubacteriales</taxon>
        <taxon>Clostridiaceae</taxon>
        <taxon>Clostridium</taxon>
    </lineage>
</organism>
<evidence type="ECO:0000313" key="4">
    <source>
        <dbReference type="Proteomes" id="UP000191448"/>
    </source>
</evidence>